<dbReference type="InterPro" id="IPR038404">
    <property type="entry name" value="TRAP_DctP_sf"/>
</dbReference>
<dbReference type="Gene3D" id="3.40.190.10">
    <property type="entry name" value="Periplasmic binding protein-like II"/>
    <property type="match status" value="1"/>
</dbReference>
<keyword evidence="1" id="KW-0732">Signal</keyword>
<dbReference type="CDD" id="cd13604">
    <property type="entry name" value="PBP2_TRAP_ketoacid_lactate_like"/>
    <property type="match status" value="1"/>
</dbReference>
<proteinExistence type="predicted"/>
<evidence type="ECO:0000313" key="2">
    <source>
        <dbReference type="EMBL" id="SVC32060.1"/>
    </source>
</evidence>
<dbReference type="EMBL" id="UINC01084956">
    <property type="protein sequence ID" value="SVC32060.1"/>
    <property type="molecule type" value="Genomic_DNA"/>
</dbReference>
<accession>A0A382L5V9</accession>
<evidence type="ECO:0000256" key="1">
    <source>
        <dbReference type="ARBA" id="ARBA00022729"/>
    </source>
</evidence>
<dbReference type="InterPro" id="IPR026289">
    <property type="entry name" value="SBP_TakP-like"/>
</dbReference>
<dbReference type="PANTHER" id="PTHR33376:SF5">
    <property type="entry name" value="EXTRACYTOPLASMIC SOLUTE RECEPTOR PROTEIN"/>
    <property type="match status" value="1"/>
</dbReference>
<dbReference type="GO" id="GO:0031317">
    <property type="term" value="C:tripartite ATP-independent periplasmic transporter complex"/>
    <property type="evidence" value="ECO:0007669"/>
    <property type="project" value="InterPro"/>
</dbReference>
<dbReference type="Gene3D" id="3.40.190.170">
    <property type="entry name" value="Bacterial extracellular solute-binding protein, family 7"/>
    <property type="match status" value="1"/>
</dbReference>
<feature type="non-terminal residue" evidence="2">
    <location>
        <position position="357"/>
    </location>
</feature>
<evidence type="ECO:0008006" key="3">
    <source>
        <dbReference type="Google" id="ProtNLM"/>
    </source>
</evidence>
<dbReference type="GO" id="GO:0055085">
    <property type="term" value="P:transmembrane transport"/>
    <property type="evidence" value="ECO:0007669"/>
    <property type="project" value="InterPro"/>
</dbReference>
<dbReference type="InterPro" id="IPR018389">
    <property type="entry name" value="DctP_fam"/>
</dbReference>
<name>A0A382L5V9_9ZZZZ</name>
<dbReference type="PIRSF" id="PIRSF039026">
    <property type="entry name" value="SiaP"/>
    <property type="match status" value="1"/>
</dbReference>
<protein>
    <recommendedName>
        <fullName evidence="3">C4-dicarboxylate ABC transporter substrate-binding protein</fullName>
    </recommendedName>
</protein>
<dbReference type="AlphaFoldDB" id="A0A382L5V9"/>
<dbReference type="SUPFAM" id="SSF53850">
    <property type="entry name" value="Periplasmic binding protein-like II"/>
    <property type="match status" value="1"/>
</dbReference>
<dbReference type="PANTHER" id="PTHR33376">
    <property type="match status" value="1"/>
</dbReference>
<sequence>MKVQHLLLVFPIVMFFLNNSSSAQDIEIQMVMGEDSPEYEMLSQFAANVNTLTDGQVRFQILPKGVKVGTKGLLEAINSGEVDAGFAWTHYWSGYHPATMLFGSPTAGAGLGLDNISWVSWFMYGGGRELYDQLWSEMGMNIKGVILQPSGPEALGWFQEPIENMDDFRDYTYRAPPGIPGQAYIEIGVDAVTMGGEDILPALENGTIDAAEWCCPYSDSIFGFQKVLKNYYLQGLHQNIVNADLYINGDVWKSISPAHQRAIEISADASMMQTIAWRMFENGKALKNLTDNHGVQLHDTPPDYFTEYMEASANLYEKFIASNAFFKKVYDSMEIFAQSTVPFWAQAQTSNANIGAA</sequence>
<reference evidence="2" key="1">
    <citation type="submission" date="2018-05" db="EMBL/GenBank/DDBJ databases">
        <authorList>
            <person name="Lanie J.A."/>
            <person name="Ng W.-L."/>
            <person name="Kazmierczak K.M."/>
            <person name="Andrzejewski T.M."/>
            <person name="Davidsen T.M."/>
            <person name="Wayne K.J."/>
            <person name="Tettelin H."/>
            <person name="Glass J.I."/>
            <person name="Rusch D."/>
            <person name="Podicherti R."/>
            <person name="Tsui H.-C.T."/>
            <person name="Winkler M.E."/>
        </authorList>
    </citation>
    <scope>NUCLEOTIDE SEQUENCE</scope>
</reference>
<gene>
    <name evidence="2" type="ORF">METZ01_LOCUS284914</name>
</gene>
<organism evidence="2">
    <name type="scientific">marine metagenome</name>
    <dbReference type="NCBI Taxonomy" id="408172"/>
    <lineage>
        <taxon>unclassified sequences</taxon>
        <taxon>metagenomes</taxon>
        <taxon>ecological metagenomes</taxon>
    </lineage>
</organism>
<dbReference type="Pfam" id="PF03480">
    <property type="entry name" value="DctP"/>
    <property type="match status" value="1"/>
</dbReference>